<keyword evidence="2" id="KW-1185">Reference proteome</keyword>
<protein>
    <submittedName>
        <fullName evidence="1">Uncharacterized protein</fullName>
    </submittedName>
</protein>
<dbReference type="Proteomes" id="UP001732700">
    <property type="component" value="Chromosome 4D"/>
</dbReference>
<organism evidence="1 2">
    <name type="scientific">Avena sativa</name>
    <name type="common">Oat</name>
    <dbReference type="NCBI Taxonomy" id="4498"/>
    <lineage>
        <taxon>Eukaryota</taxon>
        <taxon>Viridiplantae</taxon>
        <taxon>Streptophyta</taxon>
        <taxon>Embryophyta</taxon>
        <taxon>Tracheophyta</taxon>
        <taxon>Spermatophyta</taxon>
        <taxon>Magnoliopsida</taxon>
        <taxon>Liliopsida</taxon>
        <taxon>Poales</taxon>
        <taxon>Poaceae</taxon>
        <taxon>BOP clade</taxon>
        <taxon>Pooideae</taxon>
        <taxon>Poodae</taxon>
        <taxon>Poeae</taxon>
        <taxon>Poeae Chloroplast Group 1 (Aveneae type)</taxon>
        <taxon>Aveninae</taxon>
        <taxon>Avena</taxon>
    </lineage>
</organism>
<evidence type="ECO:0000313" key="2">
    <source>
        <dbReference type="Proteomes" id="UP001732700"/>
    </source>
</evidence>
<reference evidence="1" key="1">
    <citation type="submission" date="2021-05" db="EMBL/GenBank/DDBJ databases">
        <authorList>
            <person name="Scholz U."/>
            <person name="Mascher M."/>
            <person name="Fiebig A."/>
        </authorList>
    </citation>
    <scope>NUCLEOTIDE SEQUENCE [LARGE SCALE GENOMIC DNA]</scope>
</reference>
<accession>A0ACD5X9T3</accession>
<proteinExistence type="predicted"/>
<sequence>MPRVAVGLTDDTVSASSVLAGMCHASACYAEGRHYAESDRRRSVYYADGLATPRAGQLGWPGEIPTSLFNYPAMVWLHLSSNQLSGPIQEFDTLYSQLKAVSLSENSISGQIPASFFQLTSLMGLDLSSNNLTGLVKLSSLWKLRNLESLCPILDGESSKSTVPVLPRLLELRLASCNMATIPRLLMRVNHIQTLDLSSNKIHGTIPQWIWEKWDGSLTELNFSNNIFTHMQLTSHVLSCSRLESLDLSSNRLQGKIPMPNLLPSSNNQILDYSNNRFSSVVSNFTAYLRQTAYLKLSINNISGRIPNSICDASNLEVLDLPYNNFSGLIPSCLIEDSHLGILNLRENHFEGRLPYNVSEHCNLQTIDLHGNRIQGQLPRSLSKCADLEILDIGNNKMVDTFPFWLGRLSDLSVLILGSNQFYGPLAYPPRGYFSQLQIIDIGSNNFSGNLDPRWFERLTSMMAKFNDTGNILGHRMLYGGPYYHDTVAITYKGAYVTFGKVLTTLTAIEFSNNALVGDIPESIGRLVSLHILNVSHNAHTGRIPPQIGEMRQLESLDLSWNELSGEIPQELTDLTFLGTLNLCGNKLDGTIPQSHQFATFENTSYEGNPGLCGPPLSKPCGNSSKPYEATVNKSGHQVDIILFLFVGFGFGIGFTVGILIKCGKINKWFQIIWNGQKMQN</sequence>
<reference evidence="1" key="2">
    <citation type="submission" date="2025-09" db="UniProtKB">
        <authorList>
            <consortium name="EnsemblPlants"/>
        </authorList>
    </citation>
    <scope>IDENTIFICATION</scope>
</reference>
<evidence type="ECO:0000313" key="1">
    <source>
        <dbReference type="EnsemblPlants" id="AVESA.00010b.r2.4DG0778280.1.CDS"/>
    </source>
</evidence>
<name>A0ACD5X9T3_AVESA</name>
<dbReference type="EnsemblPlants" id="AVESA.00010b.r2.4DG0778280.1">
    <property type="protein sequence ID" value="AVESA.00010b.r2.4DG0778280.1.CDS"/>
    <property type="gene ID" value="AVESA.00010b.r2.4DG0778280"/>
</dbReference>